<dbReference type="Proteomes" id="UP000792063">
    <property type="component" value="Unassembled WGS sequence"/>
</dbReference>
<dbReference type="STRING" id="325452.A0A3F2RU78"/>
<organism evidence="6 8">
    <name type="scientific">Phytophthora kernoviae</name>
    <dbReference type="NCBI Taxonomy" id="325452"/>
    <lineage>
        <taxon>Eukaryota</taxon>
        <taxon>Sar</taxon>
        <taxon>Stramenopiles</taxon>
        <taxon>Oomycota</taxon>
        <taxon>Peronosporomycetes</taxon>
        <taxon>Peronosporales</taxon>
        <taxon>Peronosporaceae</taxon>
        <taxon>Phytophthora</taxon>
    </lineage>
</organism>
<name>A0A3F2RU78_9STRA</name>
<dbReference type="EMBL" id="MBDO02000075">
    <property type="protein sequence ID" value="RLN64324.1"/>
    <property type="molecule type" value="Genomic_DNA"/>
</dbReference>
<evidence type="ECO:0000313" key="9">
    <source>
        <dbReference type="Proteomes" id="UP000284657"/>
    </source>
</evidence>
<dbReference type="Proteomes" id="UP000285883">
    <property type="component" value="Unassembled WGS sequence"/>
</dbReference>
<dbReference type="SMART" id="SM00332">
    <property type="entry name" value="PP2Cc"/>
    <property type="match status" value="1"/>
</dbReference>
<dbReference type="GO" id="GO:0004722">
    <property type="term" value="F:protein serine/threonine phosphatase activity"/>
    <property type="evidence" value="ECO:0007669"/>
    <property type="project" value="InterPro"/>
</dbReference>
<reference evidence="2" key="1">
    <citation type="journal article" date="2015" name="Genom Data">
        <title>Genome sequences of six Phytophthora species associated with forests in New Zealand.</title>
        <authorList>
            <person name="Studholme D.J."/>
            <person name="McDougal R.L."/>
            <person name="Sambles C."/>
            <person name="Hansen E."/>
            <person name="Hardy G."/>
            <person name="Grant M."/>
            <person name="Ganley R.J."/>
            <person name="Williams N.M."/>
        </authorList>
    </citation>
    <scope>NUCLEOTIDE SEQUENCE</scope>
    <source>
        <strain evidence="2">NZFS 2646</strain>
        <strain evidence="3">NZFS 3630</strain>
    </source>
</reference>
<dbReference type="InterPro" id="IPR036457">
    <property type="entry name" value="PPM-type-like_dom_sf"/>
</dbReference>
<dbReference type="Pfam" id="PF00481">
    <property type="entry name" value="PP2C"/>
    <property type="match status" value="2"/>
</dbReference>
<dbReference type="Proteomes" id="UP000285624">
    <property type="component" value="Unassembled WGS sequence"/>
</dbReference>
<dbReference type="InterPro" id="IPR015655">
    <property type="entry name" value="PP2C"/>
</dbReference>
<dbReference type="Proteomes" id="UP000284657">
    <property type="component" value="Unassembled WGS sequence"/>
</dbReference>
<dbReference type="EMBL" id="JPWV03000218">
    <property type="protein sequence ID" value="KAG2520957.1"/>
    <property type="molecule type" value="Genomic_DNA"/>
</dbReference>
<evidence type="ECO:0000313" key="5">
    <source>
        <dbReference type="EMBL" id="RLN51102.1"/>
    </source>
</evidence>
<reference evidence="8 9" key="2">
    <citation type="submission" date="2018-07" db="EMBL/GenBank/DDBJ databases">
        <title>Genome sequencing of oomycete isolates from Chile give support for New Zealand origin for Phytophthora kernoviae and make available the first Nothophytophthora sp. genome.</title>
        <authorList>
            <person name="Studholme D.J."/>
            <person name="Sanfuentes E."/>
            <person name="Panda P."/>
            <person name="Hill R."/>
            <person name="Sambles C."/>
            <person name="Grant M."/>
            <person name="Williams N.M."/>
            <person name="Mcdougal R.L."/>
        </authorList>
    </citation>
    <scope>NUCLEOTIDE SEQUENCE [LARGE SCALE GENOMIC DNA]</scope>
    <source>
        <strain evidence="4">Chile2</strain>
        <strain evidence="7">Chile4</strain>
        <strain evidence="6">Chile6</strain>
        <strain evidence="5">Chile7</strain>
    </source>
</reference>
<feature type="domain" description="PPM-type phosphatase" evidence="1">
    <location>
        <begin position="1"/>
        <end position="257"/>
    </location>
</feature>
<evidence type="ECO:0000313" key="8">
    <source>
        <dbReference type="Proteomes" id="UP000277300"/>
    </source>
</evidence>
<evidence type="ECO:0000313" key="4">
    <source>
        <dbReference type="EMBL" id="RLN45182.1"/>
    </source>
</evidence>
<dbReference type="PANTHER" id="PTHR47992">
    <property type="entry name" value="PROTEIN PHOSPHATASE"/>
    <property type="match status" value="1"/>
</dbReference>
<accession>A0A3F2RU78</accession>
<evidence type="ECO:0000259" key="1">
    <source>
        <dbReference type="PROSITE" id="PS51746"/>
    </source>
</evidence>
<dbReference type="PROSITE" id="PS51746">
    <property type="entry name" value="PPM_2"/>
    <property type="match status" value="1"/>
</dbReference>
<gene>
    <name evidence="4" type="ORF">BBI17_006805</name>
    <name evidence="5" type="ORF">BBJ29_006938</name>
    <name evidence="7" type="ORF">BBO99_00006795</name>
    <name evidence="6" type="ORF">BBP00_00003528</name>
    <name evidence="2" type="ORF">JM16_006516</name>
    <name evidence="3" type="ORF">JM18_006329</name>
</gene>
<sequence>MFSNQRLVSYLCAHDSFMTDTRLACEECFARIDEEFLVKAKEESLGDGTTAAVVLIRGNRLITANIGDCRAVASIGGEALDIIEEQTPGRPDERERIEAQGGWVKEERELQLSKLHSMDLSDPEIQQRAERVVKWVTIYRVNGELAVSRAIGDIDYKGEALSKYEYWAFPEGHDREFRGDLVISVPEYQEIEITPEFDFLVLACDGLWDTIKSKEAVKYVSERLNEGYSAKQASQSLANLAIRSGSSDNVSVIVVLLNTEQVSTAIDAYFKK</sequence>
<evidence type="ECO:0000313" key="7">
    <source>
        <dbReference type="EMBL" id="RLN77390.1"/>
    </source>
</evidence>
<dbReference type="EMBL" id="MBDN02000251">
    <property type="protein sequence ID" value="RLN77390.1"/>
    <property type="molecule type" value="Genomic_DNA"/>
</dbReference>
<dbReference type="Gene3D" id="3.60.40.10">
    <property type="entry name" value="PPM-type phosphatase domain"/>
    <property type="match status" value="1"/>
</dbReference>
<evidence type="ECO:0000313" key="6">
    <source>
        <dbReference type="EMBL" id="RLN64324.1"/>
    </source>
</evidence>
<dbReference type="EMBL" id="MAYM02000211">
    <property type="protein sequence ID" value="RLN45182.1"/>
    <property type="molecule type" value="Genomic_DNA"/>
</dbReference>
<dbReference type="CDD" id="cd00143">
    <property type="entry name" value="PP2Cc"/>
    <property type="match status" value="1"/>
</dbReference>
<reference evidence="2" key="3">
    <citation type="submission" date="2020-06" db="EMBL/GenBank/DDBJ databases">
        <authorList>
            <person name="Studholme D.J."/>
        </authorList>
    </citation>
    <scope>NUCLEOTIDE SEQUENCE</scope>
    <source>
        <strain evidence="2">NZFS 2646</strain>
        <strain evidence="3">NZFS 3630</strain>
    </source>
</reference>
<dbReference type="Proteomes" id="UP000277300">
    <property type="component" value="Unassembled WGS sequence"/>
</dbReference>
<dbReference type="OrthoDB" id="10264738at2759"/>
<dbReference type="Proteomes" id="UP000785171">
    <property type="component" value="Unassembled WGS sequence"/>
</dbReference>
<dbReference type="AlphaFoldDB" id="A0A3F2RU78"/>
<dbReference type="SUPFAM" id="SSF81606">
    <property type="entry name" value="PP2C-like"/>
    <property type="match status" value="1"/>
</dbReference>
<evidence type="ECO:0000313" key="2">
    <source>
        <dbReference type="EMBL" id="KAG2520957.1"/>
    </source>
</evidence>
<evidence type="ECO:0000313" key="10">
    <source>
        <dbReference type="Proteomes" id="UP000285624"/>
    </source>
</evidence>
<evidence type="ECO:0000313" key="3">
    <source>
        <dbReference type="EMBL" id="KAG2521979.1"/>
    </source>
</evidence>
<keyword evidence="10" id="KW-1185">Reference proteome</keyword>
<dbReference type="EMBL" id="JPWU03000229">
    <property type="protein sequence ID" value="KAG2521979.1"/>
    <property type="molecule type" value="Genomic_DNA"/>
</dbReference>
<protein>
    <recommendedName>
        <fullName evidence="1">PPM-type phosphatase domain-containing protein</fullName>
    </recommendedName>
</protein>
<proteinExistence type="predicted"/>
<dbReference type="EMBL" id="MBAD02001912">
    <property type="protein sequence ID" value="RLN51102.1"/>
    <property type="molecule type" value="Genomic_DNA"/>
</dbReference>
<dbReference type="InterPro" id="IPR001932">
    <property type="entry name" value="PPM-type_phosphatase-like_dom"/>
</dbReference>
<comment type="caution">
    <text evidence="6">The sequence shown here is derived from an EMBL/GenBank/DDBJ whole genome shotgun (WGS) entry which is preliminary data.</text>
</comment>